<evidence type="ECO:0000256" key="4">
    <source>
        <dbReference type="ARBA" id="ARBA00023239"/>
    </source>
</evidence>
<dbReference type="EMBL" id="JBHSJB010000022">
    <property type="protein sequence ID" value="MFC5056522.1"/>
    <property type="molecule type" value="Genomic_DNA"/>
</dbReference>
<organism evidence="8 9">
    <name type="scientific">Saccharothrix xinjiangensis</name>
    <dbReference type="NCBI Taxonomy" id="204798"/>
    <lineage>
        <taxon>Bacteria</taxon>
        <taxon>Bacillati</taxon>
        <taxon>Actinomycetota</taxon>
        <taxon>Actinomycetes</taxon>
        <taxon>Pseudonocardiales</taxon>
        <taxon>Pseudonocardiaceae</taxon>
        <taxon>Saccharothrix</taxon>
    </lineage>
</organism>
<evidence type="ECO:0000313" key="8">
    <source>
        <dbReference type="EMBL" id="MFC5056522.1"/>
    </source>
</evidence>
<dbReference type="Proteomes" id="UP001595833">
    <property type="component" value="Unassembled WGS sequence"/>
</dbReference>
<dbReference type="RefSeq" id="WP_344043776.1">
    <property type="nucleotide sequence ID" value="NZ_BAAAKE010000051.1"/>
</dbReference>
<dbReference type="InterPro" id="IPR007342">
    <property type="entry name" value="PsuG"/>
</dbReference>
<feature type="active site" description="Proton donor" evidence="6">
    <location>
        <position position="28"/>
    </location>
</feature>
<keyword evidence="1 6" id="KW-0479">Metal-binding</keyword>
<keyword evidence="3 6" id="KW-0464">Manganese</keyword>
<accession>A0ABV9Y4R9</accession>
<feature type="region of interest" description="Disordered" evidence="7">
    <location>
        <begin position="303"/>
        <end position="327"/>
    </location>
</feature>
<name>A0ABV9Y4R9_9PSEU</name>
<evidence type="ECO:0000256" key="2">
    <source>
        <dbReference type="ARBA" id="ARBA00022801"/>
    </source>
</evidence>
<proteinExistence type="inferred from homology"/>
<keyword evidence="9" id="KW-1185">Reference proteome</keyword>
<comment type="catalytic activity">
    <reaction evidence="6">
        <text>D-ribose 5-phosphate + uracil = psi-UMP + H2O</text>
        <dbReference type="Rhea" id="RHEA:18337"/>
        <dbReference type="ChEBI" id="CHEBI:15377"/>
        <dbReference type="ChEBI" id="CHEBI:17568"/>
        <dbReference type="ChEBI" id="CHEBI:58380"/>
        <dbReference type="ChEBI" id="CHEBI:78346"/>
        <dbReference type="EC" id="4.2.1.70"/>
    </reaction>
</comment>
<gene>
    <name evidence="6" type="primary">psuG</name>
    <name evidence="8" type="ORF">ACFPFM_22565</name>
</gene>
<evidence type="ECO:0000256" key="7">
    <source>
        <dbReference type="SAM" id="MobiDB-lite"/>
    </source>
</evidence>
<evidence type="ECO:0000256" key="5">
    <source>
        <dbReference type="ARBA" id="ARBA00023295"/>
    </source>
</evidence>
<feature type="binding site" evidence="6">
    <location>
        <position position="89"/>
    </location>
    <ligand>
        <name>substrate</name>
    </ligand>
</feature>
<reference evidence="9" key="1">
    <citation type="journal article" date="2019" name="Int. J. Syst. Evol. Microbiol.">
        <title>The Global Catalogue of Microorganisms (GCM) 10K type strain sequencing project: providing services to taxonomists for standard genome sequencing and annotation.</title>
        <authorList>
            <consortium name="The Broad Institute Genomics Platform"/>
            <consortium name="The Broad Institute Genome Sequencing Center for Infectious Disease"/>
            <person name="Wu L."/>
            <person name="Ma J."/>
        </authorList>
    </citation>
    <scope>NUCLEOTIDE SEQUENCE [LARGE SCALE GENOMIC DNA]</scope>
    <source>
        <strain evidence="9">KCTC 12848</strain>
    </source>
</reference>
<dbReference type="GO" id="GO:0016798">
    <property type="term" value="F:hydrolase activity, acting on glycosyl bonds"/>
    <property type="evidence" value="ECO:0007669"/>
    <property type="project" value="UniProtKB-KW"/>
</dbReference>
<evidence type="ECO:0000256" key="3">
    <source>
        <dbReference type="ARBA" id="ARBA00023211"/>
    </source>
</evidence>
<evidence type="ECO:0000256" key="6">
    <source>
        <dbReference type="HAMAP-Rule" id="MF_01876"/>
    </source>
</evidence>
<dbReference type="SUPFAM" id="SSF110581">
    <property type="entry name" value="Indigoidine synthase A-like"/>
    <property type="match status" value="1"/>
</dbReference>
<dbReference type="PANTHER" id="PTHR42909:SF1">
    <property type="entry name" value="CARBOHYDRATE KINASE PFKB DOMAIN-CONTAINING PROTEIN"/>
    <property type="match status" value="1"/>
</dbReference>
<keyword evidence="4 6" id="KW-0456">Lyase</keyword>
<feature type="compositionally biased region" description="Basic and acidic residues" evidence="7">
    <location>
        <begin position="306"/>
        <end position="327"/>
    </location>
</feature>
<dbReference type="PANTHER" id="PTHR42909">
    <property type="entry name" value="ZGC:136858"/>
    <property type="match status" value="1"/>
</dbReference>
<dbReference type="InterPro" id="IPR022830">
    <property type="entry name" value="Indigdn_synthA-like"/>
</dbReference>
<comment type="function">
    <text evidence="6">Catalyzes the reversible cleavage of pseudouridine 5'-phosphate (PsiMP) to ribose 5-phosphate and uracil. Functions biologically in the cleavage direction, as part of a pseudouridine degradation pathway.</text>
</comment>
<dbReference type="EC" id="4.2.1.70" evidence="6"/>
<feature type="binding site" evidence="6">
    <location>
        <begin position="143"/>
        <end position="145"/>
    </location>
    <ligand>
        <name>substrate</name>
    </ligand>
</feature>
<protein>
    <recommendedName>
        <fullName evidence="6">Pseudouridine-5'-phosphate glycosidase</fullName>
        <shortName evidence="6">PsiMP glycosidase</shortName>
        <ecNumber evidence="6">4.2.1.70</ecNumber>
    </recommendedName>
</protein>
<feature type="binding site" evidence="6">
    <location>
        <position position="109"/>
    </location>
    <ligand>
        <name>substrate</name>
    </ligand>
</feature>
<keyword evidence="5 6" id="KW-0326">Glycosidase</keyword>
<evidence type="ECO:0000256" key="1">
    <source>
        <dbReference type="ARBA" id="ARBA00022723"/>
    </source>
</evidence>
<sequence>MSTRDELFSVSEEVADALASGLPVVALESSGVVQGLPHPLNLQTALDMDKTIRAAGAVPARTGIVSGRFVVGMSDEQVELFATTPTVPKVGARDLGAVLAGGGHGGTTVSAALVAAGRVGVEVFAVAGIGGAHFGAQRSFDVSADLVEFTRHRVAVVCAGAKSLLDPALTLEYLETFGVPVVGYRCDDFPAYYSVSSGERNPRRVDDLAELVSAVRLHWAVGNPGGFLITHPIDAADALPSDEVYALVREKQAEAEAAGVRGKDMTPAILSAVGKATRGRTGEANRSVLLSTSALAAEVAVALKQRPSEERSPGARAAGDRVAGEPA</sequence>
<dbReference type="HAMAP" id="MF_01876">
    <property type="entry name" value="PsiMP_glycosidase"/>
    <property type="match status" value="1"/>
</dbReference>
<comment type="cofactor">
    <cofactor evidence="6">
        <name>Mn(2+)</name>
        <dbReference type="ChEBI" id="CHEBI:29035"/>
    </cofactor>
    <text evidence="6">Binds 1 Mn(2+) ion per subunit.</text>
</comment>
<feature type="active site" description="Nucleophile" evidence="6">
    <location>
        <position position="162"/>
    </location>
</feature>
<comment type="similarity">
    <text evidence="6">Belongs to the pseudouridine-5'-phosphate glycosidase family.</text>
</comment>
<comment type="caution">
    <text evidence="8">The sequence shown here is derived from an EMBL/GenBank/DDBJ whole genome shotgun (WGS) entry which is preliminary data.</text>
</comment>
<evidence type="ECO:0000313" key="9">
    <source>
        <dbReference type="Proteomes" id="UP001595833"/>
    </source>
</evidence>
<comment type="subunit">
    <text evidence="6">Homotrimer.</text>
</comment>
<dbReference type="Pfam" id="PF04227">
    <property type="entry name" value="Indigoidine_A"/>
    <property type="match status" value="1"/>
</dbReference>
<keyword evidence="2 6" id="KW-0378">Hydrolase</keyword>
<dbReference type="Gene3D" id="3.40.1790.10">
    <property type="entry name" value="Indigoidine synthase domain"/>
    <property type="match status" value="1"/>
</dbReference>
<feature type="binding site" evidence="6">
    <location>
        <position position="141"/>
    </location>
    <ligand>
        <name>Mn(2+)</name>
        <dbReference type="ChEBI" id="CHEBI:29035"/>
    </ligand>
</feature>